<dbReference type="Proteomes" id="UP000015241">
    <property type="component" value="Unassembled WGS sequence"/>
</dbReference>
<dbReference type="PROSITE" id="PS50097">
    <property type="entry name" value="BTB"/>
    <property type="match status" value="1"/>
</dbReference>
<accession>S8ENV0</accession>
<evidence type="ECO:0000313" key="3">
    <source>
        <dbReference type="EMBL" id="EPT05798.1"/>
    </source>
</evidence>
<sequence length="348" mass="38936">MSAAEEVAEDKPASVSAKRPRLEDHDAAAGGTAREEFKQDAAFWYDDGNVILISNDNVGFRLYRGLLADRSTVFRDMFSLPQPPEAQSISGCPVVNLSDSSVVLKELLAELFHGKRYAIEGDIELDCLAYRIRVAHKYGFSEILKDSLEELKRLYPSTLADWEKIPHHDSARAITAVKLARLTNTLSILPSAVYSCCQIDEAVLLKGAAHPDGTVDVLSRNDLVMCMKARTQFTRLRIVYAMEVFRPYVLKCPACPNLICKGELNTMLVDVLAEHTRVEDKDAGLLGRWGDVVDAYVQKTKGPRKICEQCLTRVRKTISDLRKDEWEKLPVRMGLGHWARLVQGSDKA</sequence>
<dbReference type="AlphaFoldDB" id="S8ENV0"/>
<dbReference type="OrthoDB" id="3204157at2759"/>
<dbReference type="InParanoid" id="S8ENV0"/>
<feature type="domain" description="BTB" evidence="2">
    <location>
        <begin position="48"/>
        <end position="120"/>
    </location>
</feature>
<gene>
    <name evidence="3" type="ORF">FOMPIDRAFT_1039557</name>
</gene>
<reference evidence="3 4" key="1">
    <citation type="journal article" date="2012" name="Science">
        <title>The Paleozoic origin of enzymatic lignin decomposition reconstructed from 31 fungal genomes.</title>
        <authorList>
            <person name="Floudas D."/>
            <person name="Binder M."/>
            <person name="Riley R."/>
            <person name="Barry K."/>
            <person name="Blanchette R.A."/>
            <person name="Henrissat B."/>
            <person name="Martinez A.T."/>
            <person name="Otillar R."/>
            <person name="Spatafora J.W."/>
            <person name="Yadav J.S."/>
            <person name="Aerts A."/>
            <person name="Benoit I."/>
            <person name="Boyd A."/>
            <person name="Carlson A."/>
            <person name="Copeland A."/>
            <person name="Coutinho P.M."/>
            <person name="de Vries R.P."/>
            <person name="Ferreira P."/>
            <person name="Findley K."/>
            <person name="Foster B."/>
            <person name="Gaskell J."/>
            <person name="Glotzer D."/>
            <person name="Gorecki P."/>
            <person name="Heitman J."/>
            <person name="Hesse C."/>
            <person name="Hori C."/>
            <person name="Igarashi K."/>
            <person name="Jurgens J.A."/>
            <person name="Kallen N."/>
            <person name="Kersten P."/>
            <person name="Kohler A."/>
            <person name="Kuees U."/>
            <person name="Kumar T.K.A."/>
            <person name="Kuo A."/>
            <person name="LaButti K."/>
            <person name="Larrondo L.F."/>
            <person name="Lindquist E."/>
            <person name="Ling A."/>
            <person name="Lombard V."/>
            <person name="Lucas S."/>
            <person name="Lundell T."/>
            <person name="Martin R."/>
            <person name="McLaughlin D.J."/>
            <person name="Morgenstern I."/>
            <person name="Morin E."/>
            <person name="Murat C."/>
            <person name="Nagy L.G."/>
            <person name="Nolan M."/>
            <person name="Ohm R.A."/>
            <person name="Patyshakuliyeva A."/>
            <person name="Rokas A."/>
            <person name="Ruiz-Duenas F.J."/>
            <person name="Sabat G."/>
            <person name="Salamov A."/>
            <person name="Samejima M."/>
            <person name="Schmutz J."/>
            <person name="Slot J.C."/>
            <person name="St John F."/>
            <person name="Stenlid J."/>
            <person name="Sun H."/>
            <person name="Sun S."/>
            <person name="Syed K."/>
            <person name="Tsang A."/>
            <person name="Wiebenga A."/>
            <person name="Young D."/>
            <person name="Pisabarro A."/>
            <person name="Eastwood D.C."/>
            <person name="Martin F."/>
            <person name="Cullen D."/>
            <person name="Grigoriev I.V."/>
            <person name="Hibbett D.S."/>
        </authorList>
    </citation>
    <scope>NUCLEOTIDE SEQUENCE</scope>
    <source>
        <strain evidence="4">FP-58527</strain>
    </source>
</reference>
<evidence type="ECO:0000259" key="2">
    <source>
        <dbReference type="PROSITE" id="PS50097"/>
    </source>
</evidence>
<evidence type="ECO:0000313" key="4">
    <source>
        <dbReference type="Proteomes" id="UP000015241"/>
    </source>
</evidence>
<proteinExistence type="predicted"/>
<dbReference type="HOGENOM" id="CLU_033082_3_0_1"/>
<keyword evidence="4" id="KW-1185">Reference proteome</keyword>
<feature type="region of interest" description="Disordered" evidence="1">
    <location>
        <begin position="1"/>
        <end position="33"/>
    </location>
</feature>
<name>S8ENV0_FOMSC</name>
<evidence type="ECO:0000256" key="1">
    <source>
        <dbReference type="SAM" id="MobiDB-lite"/>
    </source>
</evidence>
<dbReference type="InterPro" id="IPR000210">
    <property type="entry name" value="BTB/POZ_dom"/>
</dbReference>
<feature type="compositionally biased region" description="Basic and acidic residues" evidence="1">
    <location>
        <begin position="20"/>
        <end position="33"/>
    </location>
</feature>
<dbReference type="EMBL" id="KE504123">
    <property type="protein sequence ID" value="EPT05798.1"/>
    <property type="molecule type" value="Genomic_DNA"/>
</dbReference>
<protein>
    <recommendedName>
        <fullName evidence="2">BTB domain-containing protein</fullName>
    </recommendedName>
</protein>
<dbReference type="eggNOG" id="ENOG502SS3Q">
    <property type="taxonomic scope" value="Eukaryota"/>
</dbReference>
<organism evidence="3 4">
    <name type="scientific">Fomitopsis schrenkii</name>
    <name type="common">Brown rot fungus</name>
    <dbReference type="NCBI Taxonomy" id="2126942"/>
    <lineage>
        <taxon>Eukaryota</taxon>
        <taxon>Fungi</taxon>
        <taxon>Dikarya</taxon>
        <taxon>Basidiomycota</taxon>
        <taxon>Agaricomycotina</taxon>
        <taxon>Agaricomycetes</taxon>
        <taxon>Polyporales</taxon>
        <taxon>Fomitopsis</taxon>
    </lineage>
</organism>